<organism evidence="5 6">
    <name type="scientific">Bifidobacterium pseudolongum subsp. pseudolongum</name>
    <dbReference type="NCBI Taxonomy" id="31954"/>
    <lineage>
        <taxon>Bacteria</taxon>
        <taxon>Bacillati</taxon>
        <taxon>Actinomycetota</taxon>
        <taxon>Actinomycetes</taxon>
        <taxon>Bifidobacteriales</taxon>
        <taxon>Bifidobacteriaceae</taxon>
        <taxon>Bifidobacterium</taxon>
    </lineage>
</organism>
<proteinExistence type="inferred from homology"/>
<evidence type="ECO:0000259" key="3">
    <source>
        <dbReference type="Pfam" id="PF13556"/>
    </source>
</evidence>
<reference evidence="5 6" key="1">
    <citation type="submission" date="2018-12" db="EMBL/GenBank/DDBJ databases">
        <title>Unveiling genomic diversity among members of the Bifidobacterium pseudolongum species, a widely distributed gut commensal of the animal kingdom.</title>
        <authorList>
            <person name="Lugli G.A."/>
            <person name="Duranti S."/>
            <person name="Albert K."/>
            <person name="Mancabelli L."/>
            <person name="Napoli S."/>
            <person name="Viappiani A."/>
            <person name="Anzalone R."/>
            <person name="Longhi G."/>
            <person name="Milani C."/>
            <person name="Turroni F."/>
            <person name="Alessandri G."/>
            <person name="Sela D.A."/>
            <person name="Van Sinderen D."/>
            <person name="Ventura M."/>
        </authorList>
    </citation>
    <scope>NUCLEOTIDE SEQUENCE [LARGE SCALE GENOMIC DNA]</scope>
    <source>
        <strain evidence="5 6">2054B</strain>
    </source>
</reference>
<dbReference type="InterPro" id="IPR051448">
    <property type="entry name" value="CdaR-like_regulators"/>
</dbReference>
<sequence length="379" mass="42575">MEIDQHIAETIVSNIKDVLRHEINLFDTHGVIIASTNRSRIGHHHAAALLAAQTQRTVYVDDDHRYEGARNGINTPVIIEGEVAAVIGVTGERDAVESFGNIIRRMTEIFLRENIEQTARYNRRISETNLINQLIGEHQDTELIRYLASVLDWDVHAPHYVAVGHMAPCSPSLASTPDPVILPVRHLQRLPGSIFTANANGCCLVVESTPDSTAALRDLHEALSTDGVAIGFGVSEPTADLRLIPDRYRQARMALDWQQFTRMVQIVHVSDLDFGLLVPSMDHAYMVQFVDHVFGEIDDARIRAHQRTFDAYTRFNGSITHAAEALHIHKNTMQNHLNGIADDTGYNPRTLQDYSVLDTAFRLYDYLRFTHAYDKAPEA</sequence>
<dbReference type="Pfam" id="PF13556">
    <property type="entry name" value="HTH_30"/>
    <property type="match status" value="1"/>
</dbReference>
<gene>
    <name evidence="5" type="ORF">PG2054B_1179</name>
</gene>
<evidence type="ECO:0000259" key="2">
    <source>
        <dbReference type="Pfam" id="PF05651"/>
    </source>
</evidence>
<dbReference type="InterPro" id="IPR042070">
    <property type="entry name" value="PucR_C-HTH_sf"/>
</dbReference>
<evidence type="ECO:0000256" key="1">
    <source>
        <dbReference type="ARBA" id="ARBA00006754"/>
    </source>
</evidence>
<dbReference type="InterPro" id="IPR041522">
    <property type="entry name" value="CdaR_GGDEF"/>
</dbReference>
<dbReference type="PANTHER" id="PTHR33744:SF15">
    <property type="entry name" value="CARBOHYDRATE DIACID REGULATOR"/>
    <property type="match status" value="1"/>
</dbReference>
<dbReference type="Pfam" id="PF05651">
    <property type="entry name" value="Diacid_rec"/>
    <property type="match status" value="1"/>
</dbReference>
<dbReference type="Pfam" id="PF17853">
    <property type="entry name" value="GGDEF_2"/>
    <property type="match status" value="1"/>
</dbReference>
<feature type="domain" description="PucR C-terminal helix-turn-helix" evidence="3">
    <location>
        <begin position="307"/>
        <end position="362"/>
    </location>
</feature>
<dbReference type="InterPro" id="IPR025736">
    <property type="entry name" value="PucR_C-HTH_dom"/>
</dbReference>
<dbReference type="PANTHER" id="PTHR33744">
    <property type="entry name" value="CARBOHYDRATE DIACID REGULATOR"/>
    <property type="match status" value="1"/>
</dbReference>
<dbReference type="AlphaFoldDB" id="A0A4Q5A6Z5"/>
<comment type="similarity">
    <text evidence="1">Belongs to the CdaR family.</text>
</comment>
<name>A0A4Q5A6Z5_9BIFI</name>
<dbReference type="Gene3D" id="1.10.10.2840">
    <property type="entry name" value="PucR C-terminal helix-turn-helix domain"/>
    <property type="match status" value="1"/>
</dbReference>
<evidence type="ECO:0000313" key="6">
    <source>
        <dbReference type="Proteomes" id="UP000294221"/>
    </source>
</evidence>
<dbReference type="RefSeq" id="WP_130013309.1">
    <property type="nucleotide sequence ID" value="NZ_RYUN01000008.1"/>
</dbReference>
<feature type="domain" description="Putative sugar diacid recognition" evidence="2">
    <location>
        <begin position="3"/>
        <end position="134"/>
    </location>
</feature>
<protein>
    <submittedName>
        <fullName evidence="5">Sugar diacid recognition</fullName>
    </submittedName>
</protein>
<accession>A0A4Q5A6Z5</accession>
<comment type="caution">
    <text evidence="5">The sequence shown here is derived from an EMBL/GenBank/DDBJ whole genome shotgun (WGS) entry which is preliminary data.</text>
</comment>
<evidence type="ECO:0000313" key="5">
    <source>
        <dbReference type="EMBL" id="RYQ19871.1"/>
    </source>
</evidence>
<feature type="domain" description="CdaR GGDEF-like" evidence="4">
    <location>
        <begin position="140"/>
        <end position="256"/>
    </location>
</feature>
<dbReference type="Proteomes" id="UP000294221">
    <property type="component" value="Unassembled WGS sequence"/>
</dbReference>
<dbReference type="InterPro" id="IPR008599">
    <property type="entry name" value="Diacid_rec"/>
</dbReference>
<evidence type="ECO:0000259" key="4">
    <source>
        <dbReference type="Pfam" id="PF17853"/>
    </source>
</evidence>
<dbReference type="EMBL" id="RYUN01000008">
    <property type="protein sequence ID" value="RYQ19871.1"/>
    <property type="molecule type" value="Genomic_DNA"/>
</dbReference>